<dbReference type="PANTHER" id="PTHR36911:SF1">
    <property type="entry name" value="LIM ZINC-BINDING DOMAIN-CONTAINING PROTEIN"/>
    <property type="match status" value="1"/>
</dbReference>
<gene>
    <name evidence="2" type="ORF">PGLA2088_LOCUS39398</name>
</gene>
<organism evidence="2 3">
    <name type="scientific">Polarella glacialis</name>
    <name type="common">Dinoflagellate</name>
    <dbReference type="NCBI Taxonomy" id="89957"/>
    <lineage>
        <taxon>Eukaryota</taxon>
        <taxon>Sar</taxon>
        <taxon>Alveolata</taxon>
        <taxon>Dinophyceae</taxon>
        <taxon>Suessiales</taxon>
        <taxon>Suessiaceae</taxon>
        <taxon>Polarella</taxon>
    </lineage>
</organism>
<feature type="region of interest" description="Disordered" evidence="1">
    <location>
        <begin position="203"/>
        <end position="256"/>
    </location>
</feature>
<sequence length="427" mass="47304">MLKVGINIESFESSAKFSFEVRSGYEVAVLNHLTRIVADLQFDFGDALVWKRLERSHQKLADFTQALAGQRNQRGACYASDDSDDSSLPALWSAPPSVFASRPGGQPRRPESCHSRESCHSGGISSSQISSSSSIKSVVSSERLGSLCSSGEQASSHSKSKSFEKRALDKEKAAFCWGEDVQESPESPQGRPKSLFRRLAPRTFAPDSNNNNNSNNDNNNQNNNNNNNNNNTNNINNTNNNNDNNTNSNNNNKNNNESRRLLLDDVFHPFGDEPLQTDMVTLDMLSAKPRRHLLSDCEKFPVLAPIPLQDPCTRDQPVPVQRSRTDPLSSASSKAQVATGFEELSESYGSWPLSSSVASVVSNAHLIMEERRRLELERSMIEDSTYSPVYEADMVVRPPASPSHAAAKQNPRRIMRFFKRSVTAPLV</sequence>
<dbReference type="AlphaFoldDB" id="A0A813L0D6"/>
<feature type="region of interest" description="Disordered" evidence="1">
    <location>
        <begin position="97"/>
        <end position="136"/>
    </location>
</feature>
<comment type="caution">
    <text evidence="2">The sequence shown here is derived from an EMBL/GenBank/DDBJ whole genome shotgun (WGS) entry which is preliminary data.</text>
</comment>
<feature type="compositionally biased region" description="Basic and acidic residues" evidence="1">
    <location>
        <begin position="108"/>
        <end position="119"/>
    </location>
</feature>
<evidence type="ECO:0000256" key="1">
    <source>
        <dbReference type="SAM" id="MobiDB-lite"/>
    </source>
</evidence>
<protein>
    <submittedName>
        <fullName evidence="2">Uncharacterized protein</fullName>
    </submittedName>
</protein>
<dbReference type="PANTHER" id="PTHR36911">
    <property type="entry name" value="LIM ZINC-BINDING DOMAIN-CONTAINING PROTEIN-RELATED"/>
    <property type="match status" value="1"/>
</dbReference>
<evidence type="ECO:0000313" key="3">
    <source>
        <dbReference type="Proteomes" id="UP000626109"/>
    </source>
</evidence>
<name>A0A813L0D6_POLGL</name>
<accession>A0A813L0D6</accession>
<dbReference type="Proteomes" id="UP000626109">
    <property type="component" value="Unassembled WGS sequence"/>
</dbReference>
<evidence type="ECO:0000313" key="2">
    <source>
        <dbReference type="EMBL" id="CAE8717111.1"/>
    </source>
</evidence>
<dbReference type="EMBL" id="CAJNNW010033102">
    <property type="protein sequence ID" value="CAE8717111.1"/>
    <property type="molecule type" value="Genomic_DNA"/>
</dbReference>
<feature type="compositionally biased region" description="Low complexity" evidence="1">
    <location>
        <begin position="207"/>
        <end position="255"/>
    </location>
</feature>
<reference evidence="2" key="1">
    <citation type="submission" date="2021-02" db="EMBL/GenBank/DDBJ databases">
        <authorList>
            <person name="Dougan E. K."/>
            <person name="Rhodes N."/>
            <person name="Thang M."/>
            <person name="Chan C."/>
        </authorList>
    </citation>
    <scope>NUCLEOTIDE SEQUENCE</scope>
</reference>
<proteinExistence type="predicted"/>
<feature type="compositionally biased region" description="Low complexity" evidence="1">
    <location>
        <begin position="121"/>
        <end position="136"/>
    </location>
</feature>
<feature type="region of interest" description="Disordered" evidence="1">
    <location>
        <begin position="313"/>
        <end position="334"/>
    </location>
</feature>